<protein>
    <recommendedName>
        <fullName evidence="2">3'-5' exonuclease domain-containing protein</fullName>
    </recommendedName>
</protein>
<dbReference type="InterPro" id="IPR036397">
    <property type="entry name" value="RNaseH_sf"/>
</dbReference>
<dbReference type="AlphaFoldDB" id="A0AAV1SW95"/>
<gene>
    <name evidence="3" type="ORF">DCAF_LOCUS27086</name>
</gene>
<dbReference type="SUPFAM" id="SSF53098">
    <property type="entry name" value="Ribonuclease H-like"/>
    <property type="match status" value="1"/>
</dbReference>
<comment type="caution">
    <text evidence="3">The sequence shown here is derived from an EMBL/GenBank/DDBJ whole genome shotgun (WGS) entry which is preliminary data.</text>
</comment>
<accession>A0AAV1SW95</accession>
<name>A0AAV1SW95_9ROSI</name>
<dbReference type="EMBL" id="CAWUPB010001197">
    <property type="protein sequence ID" value="CAK7356805.1"/>
    <property type="molecule type" value="Genomic_DNA"/>
</dbReference>
<evidence type="ECO:0000313" key="3">
    <source>
        <dbReference type="EMBL" id="CAK7356805.1"/>
    </source>
</evidence>
<sequence length="283" mass="32141">MDRPEDISSTLQVPTSKIPNLKQKFSFHVDVGRTGQRRGPRPRETHLKKKAVDKYPADSFQVNVGRTGRRHGPRPRETRLKKKRYDTVTLKKNKELRNREEQGEKQRKEMDEKNRQGVWRAVEMELATPYQTYISLPVDSGRQSQGYEALLSLVPFHIVTHASQLPKEFLFPSSERQLVVGFDCEGVDLCRYGKLRIIQLAFPDAIYLVDAIEGGEKLIKACKPALESSFVAKVIHDCKRDRDNLSAEGNTPEEEILSVVNVPSGVHHRTVEAGEKGRSNVEG</sequence>
<feature type="compositionally biased region" description="Basic and acidic residues" evidence="1">
    <location>
        <begin position="92"/>
        <end position="113"/>
    </location>
</feature>
<reference evidence="3 4" key="1">
    <citation type="submission" date="2024-01" db="EMBL/GenBank/DDBJ databases">
        <authorList>
            <person name="Waweru B."/>
        </authorList>
    </citation>
    <scope>NUCLEOTIDE SEQUENCE [LARGE SCALE GENOMIC DNA]</scope>
</reference>
<dbReference type="InterPro" id="IPR002562">
    <property type="entry name" value="3'-5'_exonuclease_dom"/>
</dbReference>
<feature type="region of interest" description="Disordered" evidence="1">
    <location>
        <begin position="55"/>
        <end position="113"/>
    </location>
</feature>
<dbReference type="Gene3D" id="3.30.420.10">
    <property type="entry name" value="Ribonuclease H-like superfamily/Ribonuclease H"/>
    <property type="match status" value="1"/>
</dbReference>
<evidence type="ECO:0000256" key="1">
    <source>
        <dbReference type="SAM" id="MobiDB-lite"/>
    </source>
</evidence>
<dbReference type="InterPro" id="IPR012337">
    <property type="entry name" value="RNaseH-like_sf"/>
</dbReference>
<evidence type="ECO:0000259" key="2">
    <source>
        <dbReference type="Pfam" id="PF01612"/>
    </source>
</evidence>
<dbReference type="GO" id="GO:0006139">
    <property type="term" value="P:nucleobase-containing compound metabolic process"/>
    <property type="evidence" value="ECO:0007669"/>
    <property type="project" value="InterPro"/>
</dbReference>
<dbReference type="GO" id="GO:0003676">
    <property type="term" value="F:nucleic acid binding"/>
    <property type="evidence" value="ECO:0007669"/>
    <property type="project" value="InterPro"/>
</dbReference>
<keyword evidence="4" id="KW-1185">Reference proteome</keyword>
<organism evidence="3 4">
    <name type="scientific">Dovyalis caffra</name>
    <dbReference type="NCBI Taxonomy" id="77055"/>
    <lineage>
        <taxon>Eukaryota</taxon>
        <taxon>Viridiplantae</taxon>
        <taxon>Streptophyta</taxon>
        <taxon>Embryophyta</taxon>
        <taxon>Tracheophyta</taxon>
        <taxon>Spermatophyta</taxon>
        <taxon>Magnoliopsida</taxon>
        <taxon>eudicotyledons</taxon>
        <taxon>Gunneridae</taxon>
        <taxon>Pentapetalae</taxon>
        <taxon>rosids</taxon>
        <taxon>fabids</taxon>
        <taxon>Malpighiales</taxon>
        <taxon>Salicaceae</taxon>
        <taxon>Flacourtieae</taxon>
        <taxon>Dovyalis</taxon>
    </lineage>
</organism>
<evidence type="ECO:0000313" key="4">
    <source>
        <dbReference type="Proteomes" id="UP001314170"/>
    </source>
</evidence>
<dbReference type="Pfam" id="PF01612">
    <property type="entry name" value="DNA_pol_A_exo1"/>
    <property type="match status" value="1"/>
</dbReference>
<dbReference type="PANTHER" id="PTHR46814">
    <property type="entry name" value="EGALITARIAN, ISOFORM B"/>
    <property type="match status" value="1"/>
</dbReference>
<feature type="domain" description="3'-5' exonuclease" evidence="2">
    <location>
        <begin position="176"/>
        <end position="248"/>
    </location>
</feature>
<feature type="compositionally biased region" description="Basic residues" evidence="1">
    <location>
        <begin position="67"/>
        <end position="84"/>
    </location>
</feature>
<dbReference type="PANTHER" id="PTHR46814:SF1">
    <property type="entry name" value="EGALITARIAN, ISOFORM B"/>
    <property type="match status" value="1"/>
</dbReference>
<dbReference type="GO" id="GO:0008408">
    <property type="term" value="F:3'-5' exonuclease activity"/>
    <property type="evidence" value="ECO:0007669"/>
    <property type="project" value="InterPro"/>
</dbReference>
<proteinExistence type="predicted"/>
<dbReference type="Proteomes" id="UP001314170">
    <property type="component" value="Unassembled WGS sequence"/>
</dbReference>